<dbReference type="InterPro" id="IPR045159">
    <property type="entry name" value="DCAF7-like"/>
</dbReference>
<evidence type="ECO:0000313" key="4">
    <source>
        <dbReference type="EMBL" id="BAN42185.1"/>
    </source>
</evidence>
<dbReference type="PROSITE" id="PS00678">
    <property type="entry name" value="WD_REPEATS_1"/>
    <property type="match status" value="1"/>
</dbReference>
<dbReference type="VEuPathDB" id="AmoebaDB:EIN_095880"/>
<accession>S0B316</accession>
<keyword evidence="1 3" id="KW-0853">WD repeat</keyword>
<dbReference type="InterPro" id="IPR001680">
    <property type="entry name" value="WD40_rpt"/>
</dbReference>
<dbReference type="Pfam" id="PF00400">
    <property type="entry name" value="WD40"/>
    <property type="match status" value="2"/>
</dbReference>
<name>S0B316_ENTIV</name>
<dbReference type="InterPro" id="IPR036322">
    <property type="entry name" value="WD40_repeat_dom_sf"/>
</dbReference>
<dbReference type="PROSITE" id="PS50082">
    <property type="entry name" value="WD_REPEATS_2"/>
    <property type="match status" value="2"/>
</dbReference>
<keyword evidence="2" id="KW-0677">Repeat</keyword>
<evidence type="ECO:0000256" key="3">
    <source>
        <dbReference type="PROSITE-ProRule" id="PRU00221"/>
    </source>
</evidence>
<sequence>MMRNVVFNYVSANPLYSVSWSNRKDKPLRIATTSFMSQIKNSCEEVIQLNEQSNQMLKICDTVIEYPPTKVQFSPDTSVGSRDLLVTGGLKPQIFEIQQNRMASVAILGASTEALSPCTSLDWNTVNKDRLATCSLDTTVTVWSVETCQPIKKLIAHDKEVYDVAFAANPDLFGTVGGDGSLRMFDLRSLEHSTILYESQGLVPLLRLAWNRFDANYIATFSADSNKIVVIDARKPAVPYSELALHQSNVNAICWSPHSSTHICSASTDRKALIWDLYPIESGKPPMVLQYEASGAVNDVSWCGTNQDLICVSVANQVQAIRI</sequence>
<dbReference type="Gene3D" id="2.130.10.10">
    <property type="entry name" value="YVTN repeat-like/Quinoprotein amine dehydrogenase"/>
    <property type="match status" value="1"/>
</dbReference>
<feature type="repeat" description="WD" evidence="3">
    <location>
        <begin position="154"/>
        <end position="195"/>
    </location>
</feature>
<dbReference type="EMBL" id="AK423792">
    <property type="protein sequence ID" value="BAN42185.1"/>
    <property type="molecule type" value="mRNA"/>
</dbReference>
<dbReference type="PANTHER" id="PTHR19919">
    <property type="entry name" value="WD REPEAT CONTAINING PROTEIN"/>
    <property type="match status" value="1"/>
</dbReference>
<proteinExistence type="evidence at transcript level"/>
<protein>
    <submittedName>
        <fullName evidence="4">WD repeat-containing protein, putative</fullName>
    </submittedName>
</protein>
<reference evidence="4" key="1">
    <citation type="submission" date="2012-06" db="EMBL/GenBank/DDBJ databases">
        <title>Short 5' UTR of Entamoeba genes.</title>
        <authorList>
            <person name="Hiranuka K."/>
            <person name="Kumagai M."/>
            <person name="Wakaguri H."/>
            <person name="Suzuki Y."/>
            <person name="Sugano S."/>
            <person name="Watanabe J."/>
            <person name="Makioka A."/>
        </authorList>
    </citation>
    <scope>NUCLEOTIDE SEQUENCE</scope>
    <source>
        <strain evidence="4">IP1</strain>
    </source>
</reference>
<dbReference type="InterPro" id="IPR019775">
    <property type="entry name" value="WD40_repeat_CS"/>
</dbReference>
<organism evidence="4">
    <name type="scientific">Entamoeba invadens</name>
    <dbReference type="NCBI Taxonomy" id="33085"/>
    <lineage>
        <taxon>Eukaryota</taxon>
        <taxon>Amoebozoa</taxon>
        <taxon>Evosea</taxon>
        <taxon>Archamoebae</taxon>
        <taxon>Mastigamoebida</taxon>
        <taxon>Entamoebidae</taxon>
        <taxon>Entamoeba</taxon>
    </lineage>
</organism>
<evidence type="ECO:0000256" key="1">
    <source>
        <dbReference type="ARBA" id="ARBA00022574"/>
    </source>
</evidence>
<dbReference type="InterPro" id="IPR015943">
    <property type="entry name" value="WD40/YVTN_repeat-like_dom_sf"/>
</dbReference>
<dbReference type="FunFam" id="2.130.10.10:FF:000779">
    <property type="entry name" value="WD repeat protein 68"/>
    <property type="match status" value="1"/>
</dbReference>
<dbReference type="SUPFAM" id="SSF50978">
    <property type="entry name" value="WD40 repeat-like"/>
    <property type="match status" value="1"/>
</dbReference>
<dbReference type="PROSITE" id="PS50294">
    <property type="entry name" value="WD_REPEATS_REGION"/>
    <property type="match status" value="1"/>
</dbReference>
<dbReference type="AlphaFoldDB" id="S0B316"/>
<dbReference type="SMART" id="SM00320">
    <property type="entry name" value="WD40"/>
    <property type="match status" value="5"/>
</dbReference>
<feature type="repeat" description="WD" evidence="3">
    <location>
        <begin position="243"/>
        <end position="277"/>
    </location>
</feature>
<evidence type="ECO:0000256" key="2">
    <source>
        <dbReference type="ARBA" id="ARBA00022737"/>
    </source>
</evidence>